<accession>A0A2G8K8M3</accession>
<dbReference type="Proteomes" id="UP000230750">
    <property type="component" value="Unassembled WGS sequence"/>
</dbReference>
<evidence type="ECO:0000313" key="2">
    <source>
        <dbReference type="Proteomes" id="UP000230750"/>
    </source>
</evidence>
<sequence>MAASVVADPGRKCILCAATKTPLESDINRLPTIKLSECVVEVAGKYVSFDQATRGYIDEHFPNLETDTYKVPSAFVYQQDERLDYVVDEQVPNLSKEIQQSLKGHNSPDEILSDRSQKEAVEKIARAISLWGKRNKEPMLVLSEFKFTSFLKHVKKKKKEDTRYEALERKEICDVNGEHDIVVINMKLGVIFFQVKSVPESSERTTQHTQLKRAFKQQMVDEQCTRTFTKRRPAMTTSQYRDLFGRYIGPASSAKYRTRSDAISKVGSKVSKLKLTAEQEEILTNAPPLNILLGDFGTGKSLLVIKKAKSLASSGIVYVISFAAVSDGTGKVREEEDNCVDFLKDMLSKDGTGAENEIHITSFLKHIKDIESRESIKFPELPFQLTPDFLCAVIRITVQRHPSHTVHFLLDELPLCIGKSKGGWNHLEAFLKDNTSMTVWMTISCCSYALKKGEDFSCLYEHLPGSFEKSILTQCMRTSRNGFKLVQAVRKFKGDGLFSITKPGNAIDGPIPIWYELTSCECLRTGEDPLSLYGCRCVGVHRLKNILRSIGGGDVHGINWNDVAIILHDTYHKMTQFLARAVEEACDSLSIDVNYKVSSVAKRSEGLGTANAENGSKGAVTLVDFWSYKGNEKKAVVYIDPYGGPLVWNITSRWHGYQDVAGTLSRALAQIFYVTWPKEEQDVFLLDLDEFLHKTAPTSVDPLGINFKVGIARGIRNGRRGHEWEHRKFMDYLVEENVITRYEVLPSSIRSDPIL</sequence>
<dbReference type="AlphaFoldDB" id="A0A2G8K8M3"/>
<evidence type="ECO:0000313" key="1">
    <source>
        <dbReference type="EMBL" id="PIK44342.1"/>
    </source>
</evidence>
<keyword evidence="2" id="KW-1185">Reference proteome</keyword>
<dbReference type="OrthoDB" id="10045531at2759"/>
<gene>
    <name evidence="1" type="ORF">BSL78_18815</name>
</gene>
<dbReference type="EMBL" id="MRZV01000783">
    <property type="protein sequence ID" value="PIK44342.1"/>
    <property type="molecule type" value="Genomic_DNA"/>
</dbReference>
<name>A0A2G8K8M3_STIJA</name>
<proteinExistence type="predicted"/>
<reference evidence="1 2" key="1">
    <citation type="journal article" date="2017" name="PLoS Biol.">
        <title>The sea cucumber genome provides insights into morphological evolution and visceral regeneration.</title>
        <authorList>
            <person name="Zhang X."/>
            <person name="Sun L."/>
            <person name="Yuan J."/>
            <person name="Sun Y."/>
            <person name="Gao Y."/>
            <person name="Zhang L."/>
            <person name="Li S."/>
            <person name="Dai H."/>
            <person name="Hamel J.F."/>
            <person name="Liu C."/>
            <person name="Yu Y."/>
            <person name="Liu S."/>
            <person name="Lin W."/>
            <person name="Guo K."/>
            <person name="Jin S."/>
            <person name="Xu P."/>
            <person name="Storey K.B."/>
            <person name="Huan P."/>
            <person name="Zhang T."/>
            <person name="Zhou Y."/>
            <person name="Zhang J."/>
            <person name="Lin C."/>
            <person name="Li X."/>
            <person name="Xing L."/>
            <person name="Huo D."/>
            <person name="Sun M."/>
            <person name="Wang L."/>
            <person name="Mercier A."/>
            <person name="Li F."/>
            <person name="Yang H."/>
            <person name="Xiang J."/>
        </authorList>
    </citation>
    <scope>NUCLEOTIDE SEQUENCE [LARGE SCALE GENOMIC DNA]</scope>
    <source>
        <strain evidence="1">Shaxun</strain>
        <tissue evidence="1">Muscle</tissue>
    </source>
</reference>
<organism evidence="1 2">
    <name type="scientific">Stichopus japonicus</name>
    <name type="common">Sea cucumber</name>
    <dbReference type="NCBI Taxonomy" id="307972"/>
    <lineage>
        <taxon>Eukaryota</taxon>
        <taxon>Metazoa</taxon>
        <taxon>Echinodermata</taxon>
        <taxon>Eleutherozoa</taxon>
        <taxon>Echinozoa</taxon>
        <taxon>Holothuroidea</taxon>
        <taxon>Aspidochirotacea</taxon>
        <taxon>Aspidochirotida</taxon>
        <taxon>Stichopodidae</taxon>
        <taxon>Apostichopus</taxon>
    </lineage>
</organism>
<comment type="caution">
    <text evidence="1">The sequence shown here is derived from an EMBL/GenBank/DDBJ whole genome shotgun (WGS) entry which is preliminary data.</text>
</comment>
<protein>
    <submittedName>
        <fullName evidence="1">Uncharacterized protein</fullName>
    </submittedName>
</protein>